<gene>
    <name evidence="2" type="ORF">FHS88_002408</name>
</gene>
<keyword evidence="3" id="KW-1185">Reference proteome</keyword>
<keyword evidence="1" id="KW-0472">Membrane</keyword>
<evidence type="ECO:0000256" key="1">
    <source>
        <dbReference type="SAM" id="Phobius"/>
    </source>
</evidence>
<name>A0A840XNZ1_9PROT</name>
<organism evidence="2 3">
    <name type="scientific">Neoroseomonas alkaliterrae</name>
    <dbReference type="NCBI Taxonomy" id="1452450"/>
    <lineage>
        <taxon>Bacteria</taxon>
        <taxon>Pseudomonadati</taxon>
        <taxon>Pseudomonadota</taxon>
        <taxon>Alphaproteobacteria</taxon>
        <taxon>Acetobacterales</taxon>
        <taxon>Acetobacteraceae</taxon>
        <taxon>Neoroseomonas</taxon>
    </lineage>
</organism>
<keyword evidence="1" id="KW-1133">Transmembrane helix</keyword>
<evidence type="ECO:0000313" key="3">
    <source>
        <dbReference type="Proteomes" id="UP000562254"/>
    </source>
</evidence>
<reference evidence="2 3" key="1">
    <citation type="submission" date="2020-08" db="EMBL/GenBank/DDBJ databases">
        <title>Genomic Encyclopedia of Type Strains, Phase IV (KMG-IV): sequencing the most valuable type-strain genomes for metagenomic binning, comparative biology and taxonomic classification.</title>
        <authorList>
            <person name="Goeker M."/>
        </authorList>
    </citation>
    <scope>NUCLEOTIDE SEQUENCE [LARGE SCALE GENOMIC DNA]</scope>
    <source>
        <strain evidence="2 3">DSM 25895</strain>
    </source>
</reference>
<comment type="caution">
    <text evidence="2">The sequence shown here is derived from an EMBL/GenBank/DDBJ whole genome shotgun (WGS) entry which is preliminary data.</text>
</comment>
<dbReference type="Proteomes" id="UP000562254">
    <property type="component" value="Unassembled WGS sequence"/>
</dbReference>
<accession>A0A840XNZ1</accession>
<dbReference type="EMBL" id="JACIJE010000006">
    <property type="protein sequence ID" value="MBB5690275.1"/>
    <property type="molecule type" value="Genomic_DNA"/>
</dbReference>
<dbReference type="RefSeq" id="WP_184484894.1">
    <property type="nucleotide sequence ID" value="NZ_JAAEDJ010000070.1"/>
</dbReference>
<keyword evidence="1" id="KW-0812">Transmembrane</keyword>
<dbReference type="AlphaFoldDB" id="A0A840XNZ1"/>
<feature type="transmembrane region" description="Helical" evidence="1">
    <location>
        <begin position="52"/>
        <end position="73"/>
    </location>
</feature>
<proteinExistence type="predicted"/>
<feature type="transmembrane region" description="Helical" evidence="1">
    <location>
        <begin position="12"/>
        <end position="32"/>
    </location>
</feature>
<evidence type="ECO:0000313" key="2">
    <source>
        <dbReference type="EMBL" id="MBB5690275.1"/>
    </source>
</evidence>
<sequence>MSEPRIPKGHGAARRPVVASVILAVMLGVLWWSVPGGLAALRAAEWHPEAVLAVLGAHLLFLGAFGWIAWMFWAGRRPGDGG</sequence>
<protein>
    <submittedName>
        <fullName evidence="2">Putative phage tail protein</fullName>
    </submittedName>
</protein>